<name>A0ABP9CEQ7_9ACTN</name>
<comment type="caution">
    <text evidence="9">The sequence shown here is derived from an EMBL/GenBank/DDBJ whole genome shotgun (WGS) entry which is preliminary data.</text>
</comment>
<keyword evidence="3" id="KW-0479">Metal-binding</keyword>
<dbReference type="Gene3D" id="3.30.43.10">
    <property type="entry name" value="Uridine Diphospho-n-acetylenolpyruvylglucosamine Reductase, domain 2"/>
    <property type="match status" value="1"/>
</dbReference>
<feature type="domain" description="FAD-binding PCMH-type" evidence="8">
    <location>
        <begin position="43"/>
        <end position="271"/>
    </location>
</feature>
<dbReference type="InterPro" id="IPR004113">
    <property type="entry name" value="FAD-bd_oxidored_4_C"/>
</dbReference>
<dbReference type="PROSITE" id="PS00198">
    <property type="entry name" value="4FE4S_FER_1"/>
    <property type="match status" value="1"/>
</dbReference>
<evidence type="ECO:0000256" key="7">
    <source>
        <dbReference type="ARBA" id="ARBA00023014"/>
    </source>
</evidence>
<keyword evidence="7" id="KW-0411">Iron-sulfur</keyword>
<dbReference type="Pfam" id="PF02913">
    <property type="entry name" value="FAD-oxidase_C"/>
    <property type="match status" value="1"/>
</dbReference>
<dbReference type="Pfam" id="PF02754">
    <property type="entry name" value="CCG"/>
    <property type="match status" value="2"/>
</dbReference>
<dbReference type="InterPro" id="IPR017896">
    <property type="entry name" value="4Fe4S_Fe-S-bd"/>
</dbReference>
<dbReference type="RefSeq" id="WP_345602159.1">
    <property type="nucleotide sequence ID" value="NZ_BAABKQ010000001.1"/>
</dbReference>
<dbReference type="InterPro" id="IPR004017">
    <property type="entry name" value="Cys_rich_dom"/>
</dbReference>
<dbReference type="InterPro" id="IPR016166">
    <property type="entry name" value="FAD-bd_PCMH"/>
</dbReference>
<accession>A0ABP9CEQ7</accession>
<evidence type="ECO:0000313" key="9">
    <source>
        <dbReference type="EMBL" id="GAA4808117.1"/>
    </source>
</evidence>
<dbReference type="InterPro" id="IPR006094">
    <property type="entry name" value="Oxid_FAD_bind_N"/>
</dbReference>
<keyword evidence="6" id="KW-0408">Iron</keyword>
<keyword evidence="2" id="KW-0285">Flavoprotein</keyword>
<dbReference type="Pfam" id="PF13183">
    <property type="entry name" value="Fer4_8"/>
    <property type="match status" value="1"/>
</dbReference>
<dbReference type="InterPro" id="IPR016167">
    <property type="entry name" value="FAD-bd_PCMH_sub1"/>
</dbReference>
<dbReference type="SUPFAM" id="SSF56176">
    <property type="entry name" value="FAD-binding/transporter-associated domain-like"/>
    <property type="match status" value="1"/>
</dbReference>
<dbReference type="InterPro" id="IPR036318">
    <property type="entry name" value="FAD-bd_PCMH-like_sf"/>
</dbReference>
<dbReference type="Pfam" id="PF01565">
    <property type="entry name" value="FAD_binding_4"/>
    <property type="match status" value="1"/>
</dbReference>
<evidence type="ECO:0000256" key="4">
    <source>
        <dbReference type="ARBA" id="ARBA00022827"/>
    </source>
</evidence>
<dbReference type="PANTHER" id="PTHR11748:SF119">
    <property type="entry name" value="D-2-HYDROXYGLUTARATE DEHYDROGENASE"/>
    <property type="match status" value="1"/>
</dbReference>
<keyword evidence="4" id="KW-0274">FAD</keyword>
<sequence>MASRMDTVGASADVVARLRRSTAADVLDDPASLALYSADASNYRHVPTAVVLPRGEDDVAATLAACRDHAVPLTMRGAGTSIAGNCLGAGIVMDTFRYFDAIEDIDTAAATAVVRPGVVGGRLREALAPSGLAFAPDPSTISRCTVGGMIGNNSCGSHSVAWGKTSENIRALEVMLADGTRLDLGPTTAEQMAAAAARDDAAGRLYRGLDALTTENLAVLRTELGRFPRQVSGYGLHELLPDNHRNLARALVGSEGTCAVVLSATLDLVRPPAHRALLVLGFDGDVASARAVPAILEHSPLTVESMGRKLFAGVRLHGARATAADALPDTSDWLLVETGGATAQEARAAAEALARGIGMPVGSDGRAVVLTDLAQQKVVWSLRADGSGLAARTVDGDAAYPGFEDAAVPPEHLADYLTDFRGLLGEYGLSGVSYGHYGEGCLHIRLDADLSTAPGVDRYRAFLFDAADIVARYGGSISGEHGDGQARSELLPRAYSPQVISLFERFKGLWDPDGLLNPGILVHPKKVDDDVRWLELGVREWDTAYSYPDDRGSFRQAVSRCLGIGKCRVEHGVAMCPSYQVTRDEKHSTRGRARLLFEMLQGDVIDEGWRSQEVLGALDLCLSCKACKSDCPVNVDMATYKSEFLYQHYRGRLRPRVHYALGRLPQWARLASRAPRVVNALSGGWLTGAAAKRVAGIDVRRDLPRFAPRTLRRQWRDRAPVPVAARGTVVLWPDTFTNHLDPGVGMAAAAVLEDAGYRVELPGGPVCCGLTALSTGQLPLARKTVRKSLDVLAPYLAAGNPVIGLEPSCTAALRSEITRLLPEDDRARALSGLVRTFAEQLVDHTPGWEPPAEPQDAVVQTHCHQYAELGDDADRALMRRAGIQQTEMSPGCCGLAGNFGFENGHYEVSMAVAEQNLLPAIRAAGADALVIADGFSCRTQARDGADVRARHLAQVLAERLGAAG</sequence>
<dbReference type="Gene3D" id="3.30.465.10">
    <property type="match status" value="1"/>
</dbReference>
<organism evidence="9 10">
    <name type="scientific">Tomitella cavernea</name>
    <dbReference type="NCBI Taxonomy" id="1387982"/>
    <lineage>
        <taxon>Bacteria</taxon>
        <taxon>Bacillati</taxon>
        <taxon>Actinomycetota</taxon>
        <taxon>Actinomycetes</taxon>
        <taxon>Mycobacteriales</taxon>
        <taxon>Tomitella</taxon>
    </lineage>
</organism>
<dbReference type="SUPFAM" id="SSF46548">
    <property type="entry name" value="alpha-helical ferredoxin"/>
    <property type="match status" value="1"/>
</dbReference>
<protein>
    <submittedName>
        <fullName evidence="9">FAD-binding and (Fe-S)-binding domain-containing protein</fullName>
    </submittedName>
</protein>
<proteinExistence type="predicted"/>
<dbReference type="InterPro" id="IPR017900">
    <property type="entry name" value="4Fe4S_Fe_S_CS"/>
</dbReference>
<evidence type="ECO:0000256" key="3">
    <source>
        <dbReference type="ARBA" id="ARBA00022723"/>
    </source>
</evidence>
<reference evidence="10" key="1">
    <citation type="journal article" date="2019" name="Int. J. Syst. Evol. Microbiol.">
        <title>The Global Catalogue of Microorganisms (GCM) 10K type strain sequencing project: providing services to taxonomists for standard genome sequencing and annotation.</title>
        <authorList>
            <consortium name="The Broad Institute Genomics Platform"/>
            <consortium name="The Broad Institute Genome Sequencing Center for Infectious Disease"/>
            <person name="Wu L."/>
            <person name="Ma J."/>
        </authorList>
    </citation>
    <scope>NUCLEOTIDE SEQUENCE [LARGE SCALE GENOMIC DNA]</scope>
    <source>
        <strain evidence="10">JCM 18542</strain>
    </source>
</reference>
<dbReference type="Gene3D" id="3.30.70.2740">
    <property type="match status" value="1"/>
</dbReference>
<dbReference type="EMBL" id="BAABKQ010000001">
    <property type="protein sequence ID" value="GAA4808117.1"/>
    <property type="molecule type" value="Genomic_DNA"/>
</dbReference>
<evidence type="ECO:0000256" key="6">
    <source>
        <dbReference type="ARBA" id="ARBA00023004"/>
    </source>
</evidence>
<gene>
    <name evidence="9" type="ORF">GCM10023353_09720</name>
</gene>
<dbReference type="Proteomes" id="UP001500839">
    <property type="component" value="Unassembled WGS sequence"/>
</dbReference>
<dbReference type="InterPro" id="IPR016169">
    <property type="entry name" value="FAD-bd_PCMH_sub2"/>
</dbReference>
<dbReference type="SUPFAM" id="SSF55103">
    <property type="entry name" value="FAD-linked oxidases, C-terminal domain"/>
    <property type="match status" value="1"/>
</dbReference>
<evidence type="ECO:0000256" key="5">
    <source>
        <dbReference type="ARBA" id="ARBA00023002"/>
    </source>
</evidence>
<keyword evidence="5" id="KW-0560">Oxidoreductase</keyword>
<evidence type="ECO:0000313" key="10">
    <source>
        <dbReference type="Proteomes" id="UP001500839"/>
    </source>
</evidence>
<dbReference type="InterPro" id="IPR016164">
    <property type="entry name" value="FAD-linked_Oxase-like_C"/>
</dbReference>
<keyword evidence="10" id="KW-1185">Reference proteome</keyword>
<comment type="cofactor">
    <cofactor evidence="1">
        <name>FAD</name>
        <dbReference type="ChEBI" id="CHEBI:57692"/>
    </cofactor>
</comment>
<evidence type="ECO:0000259" key="8">
    <source>
        <dbReference type="PROSITE" id="PS51387"/>
    </source>
</evidence>
<dbReference type="PROSITE" id="PS51387">
    <property type="entry name" value="FAD_PCMH"/>
    <property type="match status" value="1"/>
</dbReference>
<evidence type="ECO:0000256" key="1">
    <source>
        <dbReference type="ARBA" id="ARBA00001974"/>
    </source>
</evidence>
<dbReference type="PANTHER" id="PTHR11748">
    <property type="entry name" value="D-LACTATE DEHYDROGENASE"/>
    <property type="match status" value="1"/>
</dbReference>
<evidence type="ECO:0000256" key="2">
    <source>
        <dbReference type="ARBA" id="ARBA00022630"/>
    </source>
</evidence>